<evidence type="ECO:0000313" key="2">
    <source>
        <dbReference type="Proteomes" id="UP000231279"/>
    </source>
</evidence>
<dbReference type="AlphaFoldDB" id="A0A2G9GX51"/>
<organism evidence="1 2">
    <name type="scientific">Handroanthus impetiginosus</name>
    <dbReference type="NCBI Taxonomy" id="429701"/>
    <lineage>
        <taxon>Eukaryota</taxon>
        <taxon>Viridiplantae</taxon>
        <taxon>Streptophyta</taxon>
        <taxon>Embryophyta</taxon>
        <taxon>Tracheophyta</taxon>
        <taxon>Spermatophyta</taxon>
        <taxon>Magnoliopsida</taxon>
        <taxon>eudicotyledons</taxon>
        <taxon>Gunneridae</taxon>
        <taxon>Pentapetalae</taxon>
        <taxon>asterids</taxon>
        <taxon>lamiids</taxon>
        <taxon>Lamiales</taxon>
        <taxon>Bignoniaceae</taxon>
        <taxon>Crescentiina</taxon>
        <taxon>Tabebuia alliance</taxon>
        <taxon>Handroanthus</taxon>
    </lineage>
</organism>
<name>A0A2G9GX51_9LAMI</name>
<gene>
    <name evidence="1" type="ORF">CDL12_17640</name>
</gene>
<accession>A0A2G9GX51</accession>
<keyword evidence="2" id="KW-1185">Reference proteome</keyword>
<reference evidence="2" key="1">
    <citation type="journal article" date="2018" name="Gigascience">
        <title>Genome assembly of the Pink Ipe (Handroanthus impetiginosus, Bignoniaceae), a highly valued, ecologically keystone Neotropical timber forest tree.</title>
        <authorList>
            <person name="Silva-Junior O.B."/>
            <person name="Grattapaglia D."/>
            <person name="Novaes E."/>
            <person name="Collevatti R.G."/>
        </authorList>
    </citation>
    <scope>NUCLEOTIDE SEQUENCE [LARGE SCALE GENOMIC DNA]</scope>
    <source>
        <strain evidence="2">cv. UFG-1</strain>
    </source>
</reference>
<comment type="caution">
    <text evidence="1">The sequence shown here is derived from an EMBL/GenBank/DDBJ whole genome shotgun (WGS) entry which is preliminary data.</text>
</comment>
<evidence type="ECO:0000313" key="1">
    <source>
        <dbReference type="EMBL" id="PIN09775.1"/>
    </source>
</evidence>
<dbReference type="Proteomes" id="UP000231279">
    <property type="component" value="Unassembled WGS sequence"/>
</dbReference>
<protein>
    <submittedName>
        <fullName evidence="1">Uncharacterized protein</fullName>
    </submittedName>
</protein>
<dbReference type="EMBL" id="NKXS01003435">
    <property type="protein sequence ID" value="PIN09775.1"/>
    <property type="molecule type" value="Genomic_DNA"/>
</dbReference>
<sequence>MVKVKIKLARFELPPGEENFILRTNGSSTRLEIQEAIEKMQELAADDMQNSNDSGFIHDPDDSFAKIMGKDKDGQLRMCGLGVTANDVYAMEYKEKYLNEVKKYETLNTKLENLAAYAHKRIGSFRQLDVKSAPLASKNGQVGSYVILKCLANINEIVATGIVN</sequence>
<dbReference type="OrthoDB" id="902762at2759"/>
<proteinExistence type="predicted"/>